<dbReference type="CDD" id="cd00585">
    <property type="entry name" value="Peptidase_C1B"/>
    <property type="match status" value="1"/>
</dbReference>
<evidence type="ECO:0000256" key="4">
    <source>
        <dbReference type="PIRNR" id="PIRNR005700"/>
    </source>
</evidence>
<keyword evidence="2 4" id="KW-0378">Hydrolase</keyword>
<proteinExistence type="inferred from homology"/>
<dbReference type="InterPro" id="IPR038765">
    <property type="entry name" value="Papain-like_cys_pep_sf"/>
</dbReference>
<feature type="active site" evidence="5">
    <location>
        <position position="388"/>
    </location>
</feature>
<organism evidence="6 7">
    <name type="scientific">Clostridium oryzae</name>
    <dbReference type="NCBI Taxonomy" id="1450648"/>
    <lineage>
        <taxon>Bacteria</taxon>
        <taxon>Bacillati</taxon>
        <taxon>Bacillota</taxon>
        <taxon>Clostridia</taxon>
        <taxon>Eubacteriales</taxon>
        <taxon>Clostridiaceae</taxon>
        <taxon>Clostridium</taxon>
    </lineage>
</organism>
<dbReference type="InterPro" id="IPR025660">
    <property type="entry name" value="Pept_his_AS"/>
</dbReference>
<dbReference type="InterPro" id="IPR004134">
    <property type="entry name" value="Peptidase_C1B"/>
</dbReference>
<keyword evidence="4 6" id="KW-0031">Aminopeptidase</keyword>
<dbReference type="PROSITE" id="PS00139">
    <property type="entry name" value="THIOL_PROTEASE_CYS"/>
    <property type="match status" value="1"/>
</dbReference>
<evidence type="ECO:0000313" key="7">
    <source>
        <dbReference type="Proteomes" id="UP000190080"/>
    </source>
</evidence>
<dbReference type="AlphaFoldDB" id="A0A1V4ICV9"/>
<dbReference type="EMBL" id="MZGV01000072">
    <property type="protein sequence ID" value="OPJ57811.1"/>
    <property type="molecule type" value="Genomic_DNA"/>
</dbReference>
<dbReference type="Gene3D" id="3.90.70.10">
    <property type="entry name" value="Cysteine proteinases"/>
    <property type="match status" value="1"/>
</dbReference>
<feature type="active site" evidence="5">
    <location>
        <position position="73"/>
    </location>
</feature>
<dbReference type="GO" id="GO:0009636">
    <property type="term" value="P:response to toxic substance"/>
    <property type="evidence" value="ECO:0007669"/>
    <property type="project" value="TreeGrafter"/>
</dbReference>
<feature type="active site" evidence="5">
    <location>
        <position position="367"/>
    </location>
</feature>
<dbReference type="PIRSF" id="PIRSF005700">
    <property type="entry name" value="PepC"/>
    <property type="match status" value="1"/>
</dbReference>
<dbReference type="PANTHER" id="PTHR10363">
    <property type="entry name" value="BLEOMYCIN HYDROLASE"/>
    <property type="match status" value="1"/>
</dbReference>
<evidence type="ECO:0000256" key="1">
    <source>
        <dbReference type="ARBA" id="ARBA00022670"/>
    </source>
</evidence>
<protein>
    <recommendedName>
        <fullName evidence="4">Aminopeptidase</fullName>
    </recommendedName>
</protein>
<evidence type="ECO:0000256" key="3">
    <source>
        <dbReference type="ARBA" id="ARBA00022807"/>
    </source>
</evidence>
<dbReference type="InterPro" id="IPR000169">
    <property type="entry name" value="Pept_cys_AS"/>
</dbReference>
<dbReference type="PANTHER" id="PTHR10363:SF2">
    <property type="entry name" value="BLEOMYCIN HYDROLASE"/>
    <property type="match status" value="1"/>
</dbReference>
<dbReference type="GO" id="GO:0070005">
    <property type="term" value="F:cysteine-type aminopeptidase activity"/>
    <property type="evidence" value="ECO:0007669"/>
    <property type="project" value="InterPro"/>
</dbReference>
<gene>
    <name evidence="6" type="primary">pepC</name>
    <name evidence="6" type="ORF">CLORY_39310</name>
</gene>
<dbReference type="GO" id="GO:0005737">
    <property type="term" value="C:cytoplasm"/>
    <property type="evidence" value="ECO:0007669"/>
    <property type="project" value="TreeGrafter"/>
</dbReference>
<dbReference type="STRING" id="1450648.CLORY_39310"/>
<comment type="caution">
    <text evidence="6">The sequence shown here is derived from an EMBL/GenBank/DDBJ whole genome shotgun (WGS) entry which is preliminary data.</text>
</comment>
<comment type="similarity">
    <text evidence="4">Belongs to the peptidase C1 family.</text>
</comment>
<dbReference type="Pfam" id="PF03051">
    <property type="entry name" value="Peptidase_C1_2"/>
    <property type="match status" value="1"/>
</dbReference>
<keyword evidence="3 4" id="KW-0788">Thiol protease</keyword>
<dbReference type="GO" id="GO:0043418">
    <property type="term" value="P:homocysteine catabolic process"/>
    <property type="evidence" value="ECO:0007669"/>
    <property type="project" value="TreeGrafter"/>
</dbReference>
<dbReference type="Proteomes" id="UP000190080">
    <property type="component" value="Unassembled WGS sequence"/>
</dbReference>
<evidence type="ECO:0000256" key="5">
    <source>
        <dbReference type="PIRSR" id="PIRSR005700-1"/>
    </source>
</evidence>
<dbReference type="OrthoDB" id="1111399at2"/>
<name>A0A1V4ICV9_9CLOT</name>
<sequence>MTKNIKAISFEMIESYSKEFNKKKENRIIRNSVIKNGIEAAAVNNDAVIAMNPIFSDEIDTGKVTDQKSSGRCWMFAALNTFRHLMNKELNTKDLELSQNYTMFWDKFEKANFFFESIIKTFNQDLDSRVVSWLLATPQQDGGQWDMLAGLIEKYGVVPKDAMPETFHSSNSSAMNSMLNLKLRQCAVKLRKLNEEGTELSKIKTAKEHMLKEIYNILSFCLGEPPKEFDFTYRDKDDKFHIDEKLTPKKFFKKYIHLDLNDYVSVINAPTKDKPFNKTYTVQFLGSVIEGRPIKYLNVDIETFRKLAVDQIKDGETVWFGCDVGKFAEKAKGILDTKVYDYELALGTDFKMTKAERLDYLGSALTHAMVLTGVNIKDGKVNKWKVENSWGESRGTKGYFVMSDDWFAEYTYQIVVNKKYLSENLKKAYEQSPVELKPWDPMGALAVINE</sequence>
<dbReference type="GO" id="GO:0006508">
    <property type="term" value="P:proteolysis"/>
    <property type="evidence" value="ECO:0007669"/>
    <property type="project" value="UniProtKB-KW"/>
</dbReference>
<dbReference type="SUPFAM" id="SSF54001">
    <property type="entry name" value="Cysteine proteinases"/>
    <property type="match status" value="1"/>
</dbReference>
<evidence type="ECO:0000313" key="6">
    <source>
        <dbReference type="EMBL" id="OPJ57811.1"/>
    </source>
</evidence>
<accession>A0A1V4ICV9</accession>
<evidence type="ECO:0000256" key="2">
    <source>
        <dbReference type="ARBA" id="ARBA00022801"/>
    </source>
</evidence>
<dbReference type="PROSITE" id="PS00639">
    <property type="entry name" value="THIOL_PROTEASE_HIS"/>
    <property type="match status" value="1"/>
</dbReference>
<reference evidence="6 7" key="1">
    <citation type="submission" date="2017-03" db="EMBL/GenBank/DDBJ databases">
        <title>Genome sequence of Clostridium oryzae DSM 28571.</title>
        <authorList>
            <person name="Poehlein A."/>
            <person name="Daniel R."/>
        </authorList>
    </citation>
    <scope>NUCLEOTIDE SEQUENCE [LARGE SCALE GENOMIC DNA]</scope>
    <source>
        <strain evidence="6 7">DSM 28571</strain>
    </source>
</reference>
<dbReference type="RefSeq" id="WP_079427680.1">
    <property type="nucleotide sequence ID" value="NZ_MZGV01000072.1"/>
</dbReference>
<keyword evidence="1 4" id="KW-0645">Protease</keyword>
<keyword evidence="7" id="KW-1185">Reference proteome</keyword>